<reference evidence="2" key="2">
    <citation type="submission" date="2025-08" db="UniProtKB">
        <authorList>
            <consortium name="RefSeq"/>
        </authorList>
    </citation>
    <scope>IDENTIFICATION</scope>
</reference>
<dbReference type="RefSeq" id="XP_040964613.1">
    <property type="nucleotide sequence ID" value="XM_041108679.1"/>
</dbReference>
<gene>
    <name evidence="2" type="primary">LOC121225015</name>
</gene>
<sequence>MTSLSNSSTRKITLMLSRTIPATLSSVAVWPSFSDRFVVAFVRFFVFNSHRLDGERGLYARFCVQLDIEKPLPKSITVDCFHQSICYEGISQLCSHCGRIDHSSLACPTNIAKISIDQPAPSPALVTPSSSTEEYGSTKEAAQKENIPTSGCRLWTLSATFHIGWSMFSERAIVLQTHWHAKAATQLFSKIYSLGTNRLPLLYLL</sequence>
<evidence type="ECO:0000313" key="2">
    <source>
        <dbReference type="RefSeq" id="XP_040964613.1"/>
    </source>
</evidence>
<accession>A0ABM3BC23</accession>
<dbReference type="PANTHER" id="PTHR31286">
    <property type="entry name" value="GLYCINE-RICH CELL WALL STRUCTURAL PROTEIN 1.8-LIKE"/>
    <property type="match status" value="1"/>
</dbReference>
<proteinExistence type="predicted"/>
<name>A0ABM3BC23_GOSHI</name>
<dbReference type="Proteomes" id="UP000818029">
    <property type="component" value="Chromosome D13"/>
</dbReference>
<organism evidence="1 2">
    <name type="scientific">Gossypium hirsutum</name>
    <name type="common">Upland cotton</name>
    <name type="synonym">Gossypium mexicanum</name>
    <dbReference type="NCBI Taxonomy" id="3635"/>
    <lineage>
        <taxon>Eukaryota</taxon>
        <taxon>Viridiplantae</taxon>
        <taxon>Streptophyta</taxon>
        <taxon>Embryophyta</taxon>
        <taxon>Tracheophyta</taxon>
        <taxon>Spermatophyta</taxon>
        <taxon>Magnoliopsida</taxon>
        <taxon>eudicotyledons</taxon>
        <taxon>Gunneridae</taxon>
        <taxon>Pentapetalae</taxon>
        <taxon>rosids</taxon>
        <taxon>malvids</taxon>
        <taxon>Malvales</taxon>
        <taxon>Malvaceae</taxon>
        <taxon>Malvoideae</taxon>
        <taxon>Gossypium</taxon>
    </lineage>
</organism>
<reference evidence="1" key="1">
    <citation type="journal article" date="2020" name="Nat. Genet.">
        <title>Genomic diversifications of five Gossypium allopolyploid species and their impact on cotton improvement.</title>
        <authorList>
            <person name="Chen Z.J."/>
            <person name="Sreedasyam A."/>
            <person name="Ando A."/>
            <person name="Song Q."/>
            <person name="De Santiago L.M."/>
            <person name="Hulse-Kemp A.M."/>
            <person name="Ding M."/>
            <person name="Ye W."/>
            <person name="Kirkbride R.C."/>
            <person name="Jenkins J."/>
            <person name="Plott C."/>
            <person name="Lovell J."/>
            <person name="Lin Y.M."/>
            <person name="Vaughn R."/>
            <person name="Liu B."/>
            <person name="Simpson S."/>
            <person name="Scheffler B.E."/>
            <person name="Wen L."/>
            <person name="Saski C.A."/>
            <person name="Grover C.E."/>
            <person name="Hu G."/>
            <person name="Conover J.L."/>
            <person name="Carlson J.W."/>
            <person name="Shu S."/>
            <person name="Boston L.B."/>
            <person name="Williams M."/>
            <person name="Peterson D.G."/>
            <person name="McGee K."/>
            <person name="Jones D.C."/>
            <person name="Wendel J.F."/>
            <person name="Stelly D.M."/>
            <person name="Grimwood J."/>
            <person name="Schmutz J."/>
        </authorList>
    </citation>
    <scope>NUCLEOTIDE SEQUENCE [LARGE SCALE GENOMIC DNA]</scope>
    <source>
        <strain evidence="1">cv. TM-1</strain>
    </source>
</reference>
<protein>
    <recommendedName>
        <fullName evidence="3">Zinc knuckle CX2CX4HX4C domain-containing protein</fullName>
    </recommendedName>
</protein>
<dbReference type="PANTHER" id="PTHR31286:SF99">
    <property type="entry name" value="DUF4283 DOMAIN-CONTAINING PROTEIN"/>
    <property type="match status" value="1"/>
</dbReference>
<dbReference type="GeneID" id="121225015"/>
<evidence type="ECO:0000313" key="1">
    <source>
        <dbReference type="Proteomes" id="UP000818029"/>
    </source>
</evidence>
<dbReference type="InterPro" id="IPR040256">
    <property type="entry name" value="At4g02000-like"/>
</dbReference>
<evidence type="ECO:0008006" key="3">
    <source>
        <dbReference type="Google" id="ProtNLM"/>
    </source>
</evidence>
<keyword evidence="1" id="KW-1185">Reference proteome</keyword>